<dbReference type="PANTHER" id="PTHR40691">
    <property type="entry name" value="(NA+)-NQR MATURATION NQRM"/>
    <property type="match status" value="1"/>
</dbReference>
<feature type="transmembrane region" description="Helical" evidence="1">
    <location>
        <begin position="6"/>
        <end position="24"/>
    </location>
</feature>
<dbReference type="PANTHER" id="PTHR40691:SF3">
    <property type="entry name" value="(NA+)-NQR MATURATION NQRM"/>
    <property type="match status" value="1"/>
</dbReference>
<comment type="caution">
    <text evidence="2">The sequence shown here is derived from an EMBL/GenBank/DDBJ whole genome shotgun (WGS) entry which is preliminary data.</text>
</comment>
<dbReference type="EMBL" id="JASMWN010000013">
    <property type="protein sequence ID" value="MDU9005377.1"/>
    <property type="molecule type" value="Genomic_DNA"/>
</dbReference>
<evidence type="ECO:0000313" key="3">
    <source>
        <dbReference type="Proteomes" id="UP001255416"/>
    </source>
</evidence>
<dbReference type="InterPro" id="IPR007495">
    <property type="entry name" value="NqrM"/>
</dbReference>
<evidence type="ECO:0000313" key="2">
    <source>
        <dbReference type="EMBL" id="MDU9005377.1"/>
    </source>
</evidence>
<gene>
    <name evidence="2" type="primary">nqrM</name>
    <name evidence="2" type="ORF">QO231_16160</name>
</gene>
<keyword evidence="1" id="KW-0472">Membrane</keyword>
<dbReference type="Pfam" id="PF04400">
    <property type="entry name" value="NqrM"/>
    <property type="match status" value="1"/>
</dbReference>
<protein>
    <submittedName>
        <fullName evidence="2">(Na+)-NQR maturation NqrM</fullName>
    </submittedName>
</protein>
<keyword evidence="3" id="KW-1185">Reference proteome</keyword>
<keyword evidence="1" id="KW-1133">Transmembrane helix</keyword>
<dbReference type="Proteomes" id="UP001255416">
    <property type="component" value="Unassembled WGS sequence"/>
</dbReference>
<accession>A0ABU3VGR2</accession>
<evidence type="ECO:0000256" key="1">
    <source>
        <dbReference type="SAM" id="Phobius"/>
    </source>
</evidence>
<sequence>METMIVAFGVFLMVVVGMAVGVIFQGKRITGSCGGLGAIKGVDECGVCGRSFDDVDVDSCDGVPKLRA</sequence>
<keyword evidence="1" id="KW-0812">Transmembrane</keyword>
<dbReference type="RefSeq" id="WP_316778604.1">
    <property type="nucleotide sequence ID" value="NZ_JASMWN010000013.1"/>
</dbReference>
<name>A0ABU3VGR2_9RHOB</name>
<organism evidence="2 3">
    <name type="scientific">Sedimentitalea todarodis</name>
    <dbReference type="NCBI Taxonomy" id="1631240"/>
    <lineage>
        <taxon>Bacteria</taxon>
        <taxon>Pseudomonadati</taxon>
        <taxon>Pseudomonadota</taxon>
        <taxon>Alphaproteobacteria</taxon>
        <taxon>Rhodobacterales</taxon>
        <taxon>Paracoccaceae</taxon>
        <taxon>Sedimentitalea</taxon>
    </lineage>
</organism>
<proteinExistence type="predicted"/>
<reference evidence="3" key="1">
    <citation type="submission" date="2023-05" db="EMBL/GenBank/DDBJ databases">
        <title>Sedimentitalea sp. nov. JM2-8.</title>
        <authorList>
            <person name="Huang J."/>
        </authorList>
    </citation>
    <scope>NUCLEOTIDE SEQUENCE [LARGE SCALE GENOMIC DNA]</scope>
    <source>
        <strain evidence="3">KHS03</strain>
    </source>
</reference>